<proteinExistence type="predicted"/>
<dbReference type="PANTHER" id="PTHR22847:SF637">
    <property type="entry name" value="WD REPEAT DOMAIN 5B"/>
    <property type="match status" value="1"/>
</dbReference>
<reference evidence="6 7" key="1">
    <citation type="submission" date="2020-10" db="EMBL/GenBank/DDBJ databases">
        <title>Pygocentrus nattereri (red-bellied piranha) genome, fPygNat1, primary haplotype.</title>
        <authorList>
            <person name="Myers G."/>
            <person name="Meyer A."/>
            <person name="Karagic N."/>
            <person name="Pippel M."/>
            <person name="Winkler S."/>
            <person name="Tracey A."/>
            <person name="Wood J."/>
            <person name="Formenti G."/>
            <person name="Howe K."/>
            <person name="Fedrigo O."/>
            <person name="Jarvis E.D."/>
        </authorList>
    </citation>
    <scope>NUCLEOTIDE SEQUENCE [LARGE SCALE GENOMIC DNA]</scope>
</reference>
<dbReference type="Pfam" id="PF00400">
    <property type="entry name" value="WD40"/>
    <property type="match status" value="4"/>
</dbReference>
<dbReference type="PANTHER" id="PTHR22847">
    <property type="entry name" value="WD40 REPEAT PROTEIN"/>
    <property type="match status" value="1"/>
</dbReference>
<evidence type="ECO:0000256" key="2">
    <source>
        <dbReference type="ARBA" id="ARBA00022737"/>
    </source>
</evidence>
<dbReference type="Gene3D" id="2.130.10.10">
    <property type="entry name" value="YVTN repeat-like/Quinoprotein amine dehydrogenase"/>
    <property type="match status" value="2"/>
</dbReference>
<feature type="domain" description="F-box" evidence="5">
    <location>
        <begin position="55"/>
        <end position="102"/>
    </location>
</feature>
<dbReference type="InterPro" id="IPR001680">
    <property type="entry name" value="WD40_rpt"/>
</dbReference>
<keyword evidence="2" id="KW-0677">Repeat</keyword>
<dbReference type="GeneID" id="108440999"/>
<feature type="region of interest" description="Disordered" evidence="4">
    <location>
        <begin position="190"/>
        <end position="288"/>
    </location>
</feature>
<feature type="compositionally biased region" description="Acidic residues" evidence="4">
    <location>
        <begin position="155"/>
        <end position="176"/>
    </location>
</feature>
<dbReference type="SUPFAM" id="SSF50978">
    <property type="entry name" value="WD40 repeat-like"/>
    <property type="match status" value="1"/>
</dbReference>
<dbReference type="PROSITE" id="PS00678">
    <property type="entry name" value="WD_REPEATS_1"/>
    <property type="match status" value="2"/>
</dbReference>
<dbReference type="PRINTS" id="PR00320">
    <property type="entry name" value="GPROTEINBRPT"/>
</dbReference>
<evidence type="ECO:0000313" key="7">
    <source>
        <dbReference type="Proteomes" id="UP001501920"/>
    </source>
</evidence>
<reference evidence="6" key="2">
    <citation type="submission" date="2025-08" db="UniProtKB">
        <authorList>
            <consortium name="Ensembl"/>
        </authorList>
    </citation>
    <scope>IDENTIFICATION</scope>
</reference>
<dbReference type="InterPro" id="IPR036047">
    <property type="entry name" value="F-box-like_dom_sf"/>
</dbReference>
<dbReference type="InterPro" id="IPR019775">
    <property type="entry name" value="WD40_repeat_CS"/>
</dbReference>
<organism evidence="6 7">
    <name type="scientific">Pygocentrus nattereri</name>
    <name type="common">Red-bellied piranha</name>
    <dbReference type="NCBI Taxonomy" id="42514"/>
    <lineage>
        <taxon>Eukaryota</taxon>
        <taxon>Metazoa</taxon>
        <taxon>Chordata</taxon>
        <taxon>Craniata</taxon>
        <taxon>Vertebrata</taxon>
        <taxon>Euteleostomi</taxon>
        <taxon>Actinopterygii</taxon>
        <taxon>Neopterygii</taxon>
        <taxon>Teleostei</taxon>
        <taxon>Ostariophysi</taxon>
        <taxon>Characiformes</taxon>
        <taxon>Characoidei</taxon>
        <taxon>Pygocentrus</taxon>
    </lineage>
</organism>
<dbReference type="SUPFAM" id="SSF81383">
    <property type="entry name" value="F-box domain"/>
    <property type="match status" value="1"/>
</dbReference>
<dbReference type="PROSITE" id="PS50181">
    <property type="entry name" value="FBOX"/>
    <property type="match status" value="1"/>
</dbReference>
<feature type="repeat" description="WD" evidence="3">
    <location>
        <begin position="347"/>
        <end position="386"/>
    </location>
</feature>
<feature type="repeat" description="WD" evidence="3">
    <location>
        <begin position="295"/>
        <end position="332"/>
    </location>
</feature>
<dbReference type="InterPro" id="IPR001810">
    <property type="entry name" value="F-box_dom"/>
</dbReference>
<dbReference type="InterPro" id="IPR036322">
    <property type="entry name" value="WD40_repeat_dom_sf"/>
</dbReference>
<reference evidence="6" key="3">
    <citation type="submission" date="2025-09" db="UniProtKB">
        <authorList>
            <consortium name="Ensembl"/>
        </authorList>
    </citation>
    <scope>IDENTIFICATION</scope>
</reference>
<feature type="region of interest" description="Disordered" evidence="4">
    <location>
        <begin position="153"/>
        <end position="178"/>
    </location>
</feature>
<dbReference type="GO" id="GO:1990234">
    <property type="term" value="C:transferase complex"/>
    <property type="evidence" value="ECO:0007669"/>
    <property type="project" value="UniProtKB-ARBA"/>
</dbReference>
<evidence type="ECO:0000256" key="3">
    <source>
        <dbReference type="PROSITE-ProRule" id="PRU00221"/>
    </source>
</evidence>
<evidence type="ECO:0000256" key="1">
    <source>
        <dbReference type="ARBA" id="ARBA00022574"/>
    </source>
</evidence>
<dbReference type="Proteomes" id="UP001501920">
    <property type="component" value="Chromosome 14"/>
</dbReference>
<dbReference type="OrthoDB" id="71437at2759"/>
<dbReference type="InterPro" id="IPR020472">
    <property type="entry name" value="WD40_PAC1"/>
</dbReference>
<feature type="compositionally biased region" description="Acidic residues" evidence="4">
    <location>
        <begin position="259"/>
        <end position="270"/>
    </location>
</feature>
<dbReference type="STRING" id="42514.ENSPNAP00000023721"/>
<sequence length="602" mass="65135">MSVPQVTMEEEEKERGRNVFLGESPSLSSNDAPLPSQLGLNLAPPLNTPETSPSPSGLLSLPWEMVARIASHLPAQCVINVLPQVCRALGEVGEDTSAWQLRAHRLTGPKTSFPVGLRDNFDWPTACLEMEQLIERWAGQEEWAARQRVAQVQEAEGEQEMEEVPEQDDADEEGEEAVGAVNGAAREAVIEPDRHQALQEDVEDLPVRHREGEEGDNNAAPIIRDEGRENGIAGGVAEDGQNYQNHPEGVGGDQRQDNDNLEDMMDEGADEGAVTAPPPDRSPSPPPALEHITLPSGHIADVNSVLLVGGEGVVCASGSRDRNVNLWDLRRGPRGVLLRTLGGRGLFSTHRGWVWCLAANGPLLASGSFDSTVRLWDLEAGGTERGLIRGRAAVLCLSCQADTLLAGSHDQKVSIYDTRAAEPLVKSLRLHGDAVLCLASDEQYILSGSKDNTVAVFDRRAGRLLQKVQLKSYLLSMSYSGREVWAGDNHGLVHTFSMNDGYFKSIAQFNVGHSLLVTGVHHSPGTLYTCSSDRTIKVHLPCAPPKTLCTLHHQAGVNGLSVEAGVLAIASGDMNVEVWRPRHDDSVRTTDDTLCLPGELFV</sequence>
<evidence type="ECO:0000256" key="4">
    <source>
        <dbReference type="SAM" id="MobiDB-lite"/>
    </source>
</evidence>
<feature type="region of interest" description="Disordered" evidence="4">
    <location>
        <begin position="1"/>
        <end position="56"/>
    </location>
</feature>
<dbReference type="InterPro" id="IPR015943">
    <property type="entry name" value="WD40/YVTN_repeat-like_dom_sf"/>
</dbReference>
<dbReference type="Ensembl" id="ENSPNAT00000011963.2">
    <property type="protein sequence ID" value="ENSPNAP00000023721.2"/>
    <property type="gene ID" value="ENSPNAG00000000800.2"/>
</dbReference>
<dbReference type="OMA" id="WAGDNGG"/>
<dbReference type="PROSITE" id="PS50294">
    <property type="entry name" value="WD_REPEATS_REGION"/>
    <property type="match status" value="1"/>
</dbReference>
<gene>
    <name evidence="6" type="primary">FBXW9</name>
</gene>
<accession>A0A3B4DKS3</accession>
<dbReference type="GeneTree" id="ENSGT00390000006806"/>
<dbReference type="RefSeq" id="XP_017575738.2">
    <property type="nucleotide sequence ID" value="XM_017720249.2"/>
</dbReference>
<dbReference type="AlphaFoldDB" id="A0A3B4DKS3"/>
<keyword evidence="1 3" id="KW-0853">WD repeat</keyword>
<protein>
    <recommendedName>
        <fullName evidence="5">F-box domain-containing protein</fullName>
    </recommendedName>
</protein>
<keyword evidence="7" id="KW-1185">Reference proteome</keyword>
<dbReference type="SMART" id="SM00320">
    <property type="entry name" value="WD40"/>
    <property type="match status" value="6"/>
</dbReference>
<feature type="compositionally biased region" description="Pro residues" evidence="4">
    <location>
        <begin position="276"/>
        <end position="288"/>
    </location>
</feature>
<evidence type="ECO:0000313" key="6">
    <source>
        <dbReference type="Ensembl" id="ENSPNAP00000023721.2"/>
    </source>
</evidence>
<evidence type="ECO:0000259" key="5">
    <source>
        <dbReference type="PROSITE" id="PS50181"/>
    </source>
</evidence>
<name>A0A3B4DKS3_PYGNA</name>
<dbReference type="PROSITE" id="PS50082">
    <property type="entry name" value="WD_REPEATS_2"/>
    <property type="match status" value="2"/>
</dbReference>